<reference evidence="2" key="1">
    <citation type="journal article" date="2014" name="PLoS Genet.">
        <title>The Genome of Spironucleus salmonicida Highlights a Fish Pathogen Adapted to Fluctuating Environments.</title>
        <authorList>
            <person name="Xu F."/>
            <person name="Jerlstrom-Hultqvist J."/>
            <person name="Einarsson E."/>
            <person name="Astvaldsson A."/>
            <person name="Svard S.G."/>
            <person name="Andersson J.O."/>
        </authorList>
    </citation>
    <scope>NUCLEOTIDE SEQUENCE</scope>
</reference>
<evidence type="ECO:0000313" key="2">
    <source>
        <dbReference type="EMBL" id="EST42351.1"/>
    </source>
</evidence>
<name>V6LF83_9EUKA</name>
<dbReference type="AlphaFoldDB" id="V6LF83"/>
<accession>V6LF83</accession>
<evidence type="ECO:0000256" key="1">
    <source>
        <dbReference type="SAM" id="Phobius"/>
    </source>
</evidence>
<dbReference type="VEuPathDB" id="GiardiaDB:SS50377_26052"/>
<feature type="transmembrane region" description="Helical" evidence="1">
    <location>
        <begin position="127"/>
        <end position="149"/>
    </location>
</feature>
<gene>
    <name evidence="2" type="ORF">SS50377_18142</name>
</gene>
<protein>
    <submittedName>
        <fullName evidence="2">Uncharacterized protein</fullName>
    </submittedName>
</protein>
<proteinExistence type="predicted"/>
<organism evidence="2">
    <name type="scientific">Spironucleus salmonicida</name>
    <dbReference type="NCBI Taxonomy" id="348837"/>
    <lineage>
        <taxon>Eukaryota</taxon>
        <taxon>Metamonada</taxon>
        <taxon>Diplomonadida</taxon>
        <taxon>Hexamitidae</taxon>
        <taxon>Hexamitinae</taxon>
        <taxon>Spironucleus</taxon>
    </lineage>
</organism>
<keyword evidence="1" id="KW-0812">Transmembrane</keyword>
<keyword evidence="1" id="KW-0472">Membrane</keyword>
<keyword evidence="1" id="KW-1133">Transmembrane helix</keyword>
<dbReference type="EMBL" id="KI546164">
    <property type="protein sequence ID" value="EST42351.1"/>
    <property type="molecule type" value="Genomic_DNA"/>
</dbReference>
<sequence length="226" mass="26936">MFQGYSLTFNFESENFTEEKLRELFPYEFTVIGIRRHSVQLEFNEISQQVLLELHLLLETLEHDKIVSTYTLQKFKLQDTYVKLQMELQKQETIKQRKTSRGYINNKFMALVQNMFRLEFFSGQTSFIYALLLLMSFIVLFLGVAYILLVKMIGLTGDGNITVHYHNTKQYLFNQCYLQCYKHYGNNQNLIKNVLNQCLQERPKELFTFQYTRTPILYLLCDIFGT</sequence>